<dbReference type="Pfam" id="PF24741">
    <property type="entry name" value="AlkZ-rel"/>
    <property type="match status" value="1"/>
</dbReference>
<gene>
    <name evidence="1" type="ORF">H9819_01535</name>
</gene>
<dbReference type="Proteomes" id="UP000824023">
    <property type="component" value="Unassembled WGS sequence"/>
</dbReference>
<proteinExistence type="predicted"/>
<protein>
    <submittedName>
        <fullName evidence="1">Uncharacterized protein</fullName>
    </submittedName>
</protein>
<name>A0A9D2CWL1_9BACE</name>
<reference evidence="1" key="1">
    <citation type="journal article" date="2021" name="PeerJ">
        <title>Extensive microbial diversity within the chicken gut microbiome revealed by metagenomics and culture.</title>
        <authorList>
            <person name="Gilroy R."/>
            <person name="Ravi A."/>
            <person name="Getino M."/>
            <person name="Pursley I."/>
            <person name="Horton D.L."/>
            <person name="Alikhan N.F."/>
            <person name="Baker D."/>
            <person name="Gharbi K."/>
            <person name="Hall N."/>
            <person name="Watson M."/>
            <person name="Adriaenssens E.M."/>
            <person name="Foster-Nyarko E."/>
            <person name="Jarju S."/>
            <person name="Secka A."/>
            <person name="Antonio M."/>
            <person name="Oren A."/>
            <person name="Chaudhuri R.R."/>
            <person name="La Ragione R."/>
            <person name="Hildebrand F."/>
            <person name="Pallen M.J."/>
        </authorList>
    </citation>
    <scope>NUCLEOTIDE SEQUENCE</scope>
    <source>
        <strain evidence="1">ChiHjej12B11-24981</strain>
    </source>
</reference>
<evidence type="ECO:0000313" key="2">
    <source>
        <dbReference type="Proteomes" id="UP000824023"/>
    </source>
</evidence>
<accession>A0A9D2CWL1</accession>
<evidence type="ECO:0000313" key="1">
    <source>
        <dbReference type="EMBL" id="HIZ00923.1"/>
    </source>
</evidence>
<dbReference type="InterPro" id="IPR056298">
    <property type="entry name" value="AlkZ-rel"/>
</dbReference>
<comment type="caution">
    <text evidence="1">The sequence shown here is derived from an EMBL/GenBank/DDBJ whole genome shotgun (WGS) entry which is preliminary data.</text>
</comment>
<dbReference type="EMBL" id="DXCK01000027">
    <property type="protein sequence ID" value="HIZ00923.1"/>
    <property type="molecule type" value="Genomic_DNA"/>
</dbReference>
<dbReference type="AlphaFoldDB" id="A0A9D2CWL1"/>
<sequence length="222" mass="25862">MTYPEIHTCAELTAFIDEIGFLPLLRMGLTGWSAEEVVDEDCQYTPLPDGGWEWPLWEWKGPVIQESACAYGKFFRGKAGFVSQDWWPDFCNWRRYRNPYPATESIEEAILLTLKENESMITRDLRALCGFTGTKMRSKFDAFLTRLQMGGYIVTEDFVYPRDKHGRQYGWGWSLLTTPERLLGRESCHIDRSPQESYERMKGHLRKILPDVSEMQINQLLG</sequence>
<reference evidence="1" key="2">
    <citation type="submission" date="2021-04" db="EMBL/GenBank/DDBJ databases">
        <authorList>
            <person name="Gilroy R."/>
        </authorList>
    </citation>
    <scope>NUCLEOTIDE SEQUENCE</scope>
    <source>
        <strain evidence="1">ChiHjej12B11-24981</strain>
    </source>
</reference>
<organism evidence="1 2">
    <name type="scientific">Candidatus Bacteroides merdipullorum</name>
    <dbReference type="NCBI Taxonomy" id="2838474"/>
    <lineage>
        <taxon>Bacteria</taxon>
        <taxon>Pseudomonadati</taxon>
        <taxon>Bacteroidota</taxon>
        <taxon>Bacteroidia</taxon>
        <taxon>Bacteroidales</taxon>
        <taxon>Bacteroidaceae</taxon>
        <taxon>Bacteroides</taxon>
    </lineage>
</organism>